<dbReference type="AlphaFoldDB" id="E0RRH6"/>
<dbReference type="EMBL" id="CP001698">
    <property type="protein sequence ID" value="ADN01677.1"/>
    <property type="molecule type" value="Genomic_DNA"/>
</dbReference>
<evidence type="ECO:0000313" key="2">
    <source>
        <dbReference type="EMBL" id="ADN01677.1"/>
    </source>
</evidence>
<evidence type="ECO:0000256" key="1">
    <source>
        <dbReference type="SAM" id="Phobius"/>
    </source>
</evidence>
<reference key="1">
    <citation type="submission" date="2009-08" db="EMBL/GenBank/DDBJ databases">
        <title>The genome sequence of Spirochaeta thermophila DSM6192.</title>
        <authorList>
            <person name="Angelov A."/>
            <person name="Mientus M."/>
            <person name="Wittenberg S."/>
            <person name="Lehmann R."/>
            <person name="Liesegang H."/>
            <person name="Daniel R."/>
            <person name="Liebl W."/>
        </authorList>
    </citation>
    <scope>NUCLEOTIDE SEQUENCE</scope>
    <source>
        <strain>DSM 6192</strain>
    </source>
</reference>
<organism evidence="2 3">
    <name type="scientific">Winmispira thermophila (strain ATCC 49972 / DSM 6192 / RI 19.B1)</name>
    <name type="common">Spirochaeta thermophila</name>
    <dbReference type="NCBI Taxonomy" id="665571"/>
    <lineage>
        <taxon>Bacteria</taxon>
        <taxon>Pseudomonadati</taxon>
        <taxon>Spirochaetota</taxon>
        <taxon>Spirochaetia</taxon>
        <taxon>Winmispirales</taxon>
        <taxon>Winmispiraceae</taxon>
        <taxon>Winmispira</taxon>
    </lineage>
</organism>
<reference evidence="2 3" key="2">
    <citation type="journal article" date="2010" name="J. Bacteriol.">
        <title>Genome sequence of the polysaccharide-degrading, thermophilic anaerobe Spirochaeta thermophila DSM 6192.</title>
        <authorList>
            <person name="Angelov A."/>
            <person name="Liebl S."/>
            <person name="Ballschmiter M."/>
            <person name="Bomeke M."/>
            <person name="Lehmann R."/>
            <person name="Liesegang H."/>
            <person name="Daniel R."/>
            <person name="Liebl W."/>
        </authorList>
    </citation>
    <scope>NUCLEOTIDE SEQUENCE [LARGE SCALE GENOMIC DNA]</scope>
    <source>
        <strain evidence="3">ATCC 49972 / DSM 6192 / RI 19.B1</strain>
    </source>
</reference>
<sequence length="132" mass="13910">MNKQSLKREMETILDVLLVCALIALVGALAAYGLWGVAVLSPPLLAWLTVGLTAFLAGFHLFRGLVVRIRSKGLRAYAKEVLVPFLKGLVRWVLGGTGIIGGLLLMSAGSPLAGAAVAGAALLLVLFLRYLL</sequence>
<keyword evidence="1" id="KW-0812">Transmembrane</keyword>
<keyword evidence="1" id="KW-0472">Membrane</keyword>
<feature type="transmembrane region" description="Helical" evidence="1">
    <location>
        <begin position="112"/>
        <end position="131"/>
    </location>
</feature>
<keyword evidence="1" id="KW-1133">Transmembrane helix</keyword>
<dbReference type="RefSeq" id="WP_013313518.1">
    <property type="nucleotide sequence ID" value="NC_014484.1"/>
</dbReference>
<dbReference type="Proteomes" id="UP000001296">
    <property type="component" value="Chromosome"/>
</dbReference>
<proteinExistence type="predicted"/>
<dbReference type="PaxDb" id="665571-STHERM_c07190"/>
<feature type="transmembrane region" description="Helical" evidence="1">
    <location>
        <begin position="44"/>
        <end position="67"/>
    </location>
</feature>
<protein>
    <submittedName>
        <fullName evidence="2">Uncharacterized protein</fullName>
    </submittedName>
</protein>
<gene>
    <name evidence="2" type="ordered locus">STHERM_c07190</name>
</gene>
<accession>E0RRH6</accession>
<feature type="transmembrane region" description="Helical" evidence="1">
    <location>
        <begin position="12"/>
        <end position="38"/>
    </location>
</feature>
<evidence type="ECO:0000313" key="3">
    <source>
        <dbReference type="Proteomes" id="UP000001296"/>
    </source>
</evidence>
<name>E0RRH6_WINT6</name>
<dbReference type="HOGENOM" id="CLU_1915789_0_0_12"/>
<feature type="transmembrane region" description="Helical" evidence="1">
    <location>
        <begin position="88"/>
        <end position="106"/>
    </location>
</feature>
<dbReference type="KEGG" id="sta:STHERM_c07190"/>